<proteinExistence type="predicted"/>
<evidence type="ECO:0000313" key="1">
    <source>
        <dbReference type="EMBL" id="KAJ2973177.1"/>
    </source>
</evidence>
<dbReference type="Proteomes" id="UP001143910">
    <property type="component" value="Unassembled WGS sequence"/>
</dbReference>
<accession>A0ACC1N1N5</accession>
<name>A0ACC1N1N5_9HYPO</name>
<sequence length="254" mass="29654">MIRIETRSIEKDTATYEKVIDQEIKSMWDCMHYNIRCVTLLLKKSKGFKKRKPLLEVLRKRLPNVSLEEVPKELRDELMDWFAMAYIWRFVYDEIFSGRGCLWQGDTMQLFQQLKRSLVRGIASEPDVAKRAKCASFLSNAADNPMLQPNHRSEQDMITKIVNELFSTLEEEPDQEARRPIEKVLTLIVLNGILLAKLFMSSKPLLMPDWPLHGSKFRTWNLNEFEKPIIQHQTSRRMAVKPALEKFGNAAAKI</sequence>
<comment type="caution">
    <text evidence="1">The sequence shown here is derived from an EMBL/GenBank/DDBJ whole genome shotgun (WGS) entry which is preliminary data.</text>
</comment>
<organism evidence="1 2">
    <name type="scientific">Zarea fungicola</name>
    <dbReference type="NCBI Taxonomy" id="93591"/>
    <lineage>
        <taxon>Eukaryota</taxon>
        <taxon>Fungi</taxon>
        <taxon>Dikarya</taxon>
        <taxon>Ascomycota</taxon>
        <taxon>Pezizomycotina</taxon>
        <taxon>Sordariomycetes</taxon>
        <taxon>Hypocreomycetidae</taxon>
        <taxon>Hypocreales</taxon>
        <taxon>Cordycipitaceae</taxon>
        <taxon>Zarea</taxon>
    </lineage>
</organism>
<dbReference type="EMBL" id="JANJQO010001014">
    <property type="protein sequence ID" value="KAJ2973177.1"/>
    <property type="molecule type" value="Genomic_DNA"/>
</dbReference>
<gene>
    <name evidence="1" type="ORF">NQ176_g6756</name>
</gene>
<protein>
    <submittedName>
        <fullName evidence="1">Uncharacterized protein</fullName>
    </submittedName>
</protein>
<keyword evidence="2" id="KW-1185">Reference proteome</keyword>
<evidence type="ECO:0000313" key="2">
    <source>
        <dbReference type="Proteomes" id="UP001143910"/>
    </source>
</evidence>
<reference evidence="1" key="1">
    <citation type="submission" date="2022-08" db="EMBL/GenBank/DDBJ databases">
        <title>Genome Sequence of Lecanicillium fungicola.</title>
        <authorList>
            <person name="Buettner E."/>
        </authorList>
    </citation>
    <scope>NUCLEOTIDE SEQUENCE</scope>
    <source>
        <strain evidence="1">Babe33</strain>
    </source>
</reference>